<evidence type="ECO:0000256" key="1">
    <source>
        <dbReference type="ARBA" id="ARBA00004141"/>
    </source>
</evidence>
<dbReference type="Pfam" id="PF01554">
    <property type="entry name" value="MatE"/>
    <property type="match status" value="2"/>
</dbReference>
<sequence>MISTETAEGSDRRPFEVTNRVVLSIAAPMTVAYLTTPLLGLVDTAVVGQMGDVALLGGLAAGAVIFDLVFTSFNFLRAGTTGLIAQAYGAGNPAEEQTIFWRASALAILCGLILAIAAPLICLVGMWFIGASEAVSAAMRTYIKIRLLAAPLSLLNYVILGYLLGKGEARIALGLQVLINVLNIALSVWWGLYLDLGVSGVAWAAVASEALAAILGTAIVLSGFQRLTSFSLKSLAERTAVKRLMVFNRDILIRTFVLMGAFALFTRQGAHLGTVEIAANAILMHFLVIAGFFLDGFAAAVEQLSGRAVGARYRPAFDKAIRLTTLWGAVLALIFCAVALIWGGSLIGVITTSEEVRSEAIKYLPLAALTGLTGVLAFQMDGIYLGATWSATLRNMMVLSFAIYIAALFILGHFFANYGLWMALHVFLILRGLTLTIALPRLRDATFSAP</sequence>
<gene>
    <name evidence="6" type="ORF">SAMN05428983_4900</name>
</gene>
<keyword evidence="5" id="KW-0472">Membrane</keyword>
<evidence type="ECO:0000256" key="5">
    <source>
        <dbReference type="ARBA" id="ARBA00023136"/>
    </source>
</evidence>
<evidence type="ECO:0000313" key="7">
    <source>
        <dbReference type="Proteomes" id="UP000198917"/>
    </source>
</evidence>
<dbReference type="GO" id="GO:0015297">
    <property type="term" value="F:antiporter activity"/>
    <property type="evidence" value="ECO:0007669"/>
    <property type="project" value="InterPro"/>
</dbReference>
<comment type="caution">
    <text evidence="6">The sequence shown here is derived from an EMBL/GenBank/DDBJ whole genome shotgun (WGS) entry which is preliminary data.</text>
</comment>
<dbReference type="CDD" id="cd13136">
    <property type="entry name" value="MATE_DinF_like"/>
    <property type="match status" value="1"/>
</dbReference>
<reference evidence="6 7" key="1">
    <citation type="submission" date="2016-10" db="EMBL/GenBank/DDBJ databases">
        <authorList>
            <person name="Varghese N."/>
            <person name="Submissions S."/>
        </authorList>
    </citation>
    <scope>NUCLEOTIDE SEQUENCE [LARGE SCALE GENOMIC DNA]</scope>
    <source>
        <strain evidence="6 7">PDC82</strain>
    </source>
</reference>
<evidence type="ECO:0000256" key="2">
    <source>
        <dbReference type="ARBA" id="ARBA00010199"/>
    </source>
</evidence>
<keyword evidence="3" id="KW-0812">Transmembrane</keyword>
<dbReference type="InterPro" id="IPR002528">
    <property type="entry name" value="MATE_fam"/>
</dbReference>
<comment type="subcellular location">
    <subcellularLocation>
        <location evidence="1">Membrane</location>
        <topology evidence="1">Multi-pass membrane protein</topology>
    </subcellularLocation>
</comment>
<organism evidence="6 7">
    <name type="scientific">Agrobacterium fabrum</name>
    <dbReference type="NCBI Taxonomy" id="1176649"/>
    <lineage>
        <taxon>Bacteria</taxon>
        <taxon>Pseudomonadati</taxon>
        <taxon>Pseudomonadota</taxon>
        <taxon>Alphaproteobacteria</taxon>
        <taxon>Hyphomicrobiales</taxon>
        <taxon>Rhizobiaceae</taxon>
        <taxon>Rhizobium/Agrobacterium group</taxon>
        <taxon>Agrobacterium</taxon>
        <taxon>Agrobacterium tumefaciens complex</taxon>
    </lineage>
</organism>
<dbReference type="PANTHER" id="PTHR42893">
    <property type="entry name" value="PROTEIN DETOXIFICATION 44, CHLOROPLASTIC-RELATED"/>
    <property type="match status" value="1"/>
</dbReference>
<evidence type="ECO:0000313" key="6">
    <source>
        <dbReference type="EMBL" id="SDK41371.1"/>
    </source>
</evidence>
<dbReference type="Proteomes" id="UP000198917">
    <property type="component" value="Unassembled WGS sequence"/>
</dbReference>
<name>A0A7Z7BSB4_9HYPH</name>
<dbReference type="GO" id="GO:0042910">
    <property type="term" value="F:xenobiotic transmembrane transporter activity"/>
    <property type="evidence" value="ECO:0007669"/>
    <property type="project" value="InterPro"/>
</dbReference>
<dbReference type="RefSeq" id="WP_080814653.1">
    <property type="nucleotide sequence ID" value="NZ_CP048560.1"/>
</dbReference>
<dbReference type="EMBL" id="FNEW01000008">
    <property type="protein sequence ID" value="SDK41371.1"/>
    <property type="molecule type" value="Genomic_DNA"/>
</dbReference>
<keyword evidence="4" id="KW-1133">Transmembrane helix</keyword>
<comment type="similarity">
    <text evidence="2">Belongs to the multi antimicrobial extrusion (MATE) (TC 2.A.66.1) family.</text>
</comment>
<evidence type="ECO:0000256" key="4">
    <source>
        <dbReference type="ARBA" id="ARBA00022989"/>
    </source>
</evidence>
<dbReference type="PANTHER" id="PTHR42893:SF46">
    <property type="entry name" value="PROTEIN DETOXIFICATION 44, CHLOROPLASTIC"/>
    <property type="match status" value="1"/>
</dbReference>
<accession>A0A7Z7BSB4</accession>
<dbReference type="GO" id="GO:0005886">
    <property type="term" value="C:plasma membrane"/>
    <property type="evidence" value="ECO:0007669"/>
    <property type="project" value="TreeGrafter"/>
</dbReference>
<dbReference type="AlphaFoldDB" id="A0A7Z7BSB4"/>
<dbReference type="NCBIfam" id="TIGR00797">
    <property type="entry name" value="matE"/>
    <property type="match status" value="1"/>
</dbReference>
<dbReference type="InterPro" id="IPR044644">
    <property type="entry name" value="DinF-like"/>
</dbReference>
<protein>
    <submittedName>
        <fullName evidence="6">Putative efflux protein, MATE family</fullName>
    </submittedName>
</protein>
<proteinExistence type="inferred from homology"/>
<evidence type="ECO:0000256" key="3">
    <source>
        <dbReference type="ARBA" id="ARBA00022692"/>
    </source>
</evidence>